<reference evidence="2 3" key="1">
    <citation type="submission" date="2019-12" db="EMBL/GenBank/DDBJ databases">
        <authorList>
            <person name="Huq M.A."/>
        </authorList>
    </citation>
    <scope>NUCLEOTIDE SEQUENCE [LARGE SCALE GENOMIC DNA]</scope>
    <source>
        <strain evidence="2 3">MAH-20</strain>
    </source>
</reference>
<sequence>MTGPLLPRRSILLGAAALAGTARAQRIVDLHLPGGPSQRPTSSAWPQKGEMIVQRARPPLLETPFEVFGQGVFTPNDRFFVRWHWGDIPTSIDAAAFRLNVRGHVARPLSLSLDELMAMPRIEYAAVNQCSGNSRGYFEPRVLGAQWGHGAMSNAKWTGVRLKDVLDRAGVQPGAVAVRFAGLDQPLVPDGPDFMKSLDLDHARDGEVMIAFLQNGEPLPLLNGFPLRVIVPGWFSTYWMKMLSDIEVLTAPDDNFWMAKAYRIPDTPGANVAPGAKGFATKPISRMIPRSWITSHADGARVTAGRPLPVRGIAMGGDAGVKSVALSVDGGRSWADASLGRDEGKYSFRRFEAVLPPPAAGALSLLPRCTSTAGVTQSMEPIWNGGGYLRGQVEPTRIMVA</sequence>
<evidence type="ECO:0000259" key="1">
    <source>
        <dbReference type="Pfam" id="PF00174"/>
    </source>
</evidence>
<dbReference type="SUPFAM" id="SSF56524">
    <property type="entry name" value="Oxidoreductase molybdopterin-binding domain"/>
    <property type="match status" value="1"/>
</dbReference>
<dbReference type="PRINTS" id="PR00407">
    <property type="entry name" value="EUMOPTERIN"/>
</dbReference>
<dbReference type="InterPro" id="IPR014756">
    <property type="entry name" value="Ig_E-set"/>
</dbReference>
<dbReference type="Pfam" id="PF00174">
    <property type="entry name" value="Oxidored_molyb"/>
    <property type="match status" value="1"/>
</dbReference>
<dbReference type="SUPFAM" id="SSF81296">
    <property type="entry name" value="E set domains"/>
    <property type="match status" value="1"/>
</dbReference>
<dbReference type="InterPro" id="IPR008335">
    <property type="entry name" value="Mopterin_OxRdtase_euk"/>
</dbReference>
<dbReference type="Gene3D" id="2.60.40.650">
    <property type="match status" value="1"/>
</dbReference>
<protein>
    <submittedName>
        <fullName evidence="2">Molybdopterin-dependent oxidoreductase</fullName>
    </submittedName>
</protein>
<feature type="domain" description="Oxidoreductase molybdopterin-binding" evidence="1">
    <location>
        <begin position="86"/>
        <end position="257"/>
    </location>
</feature>
<accession>A0A6I4J190</accession>
<dbReference type="EMBL" id="WQMS01000009">
    <property type="protein sequence ID" value="MVO78056.1"/>
    <property type="molecule type" value="Genomic_DNA"/>
</dbReference>
<gene>
    <name evidence="2" type="ORF">GON01_08925</name>
</gene>
<organism evidence="2 3">
    <name type="scientific">Sphingomonas horti</name>
    <dbReference type="NCBI Taxonomy" id="2682842"/>
    <lineage>
        <taxon>Bacteria</taxon>
        <taxon>Pseudomonadati</taxon>
        <taxon>Pseudomonadota</taxon>
        <taxon>Alphaproteobacteria</taxon>
        <taxon>Sphingomonadales</taxon>
        <taxon>Sphingomonadaceae</taxon>
        <taxon>Sphingomonas</taxon>
    </lineage>
</organism>
<dbReference type="InterPro" id="IPR000572">
    <property type="entry name" value="OxRdtase_Mopterin-bd_dom"/>
</dbReference>
<dbReference type="PANTHER" id="PTHR19372">
    <property type="entry name" value="SULFITE REDUCTASE"/>
    <property type="match status" value="1"/>
</dbReference>
<dbReference type="RefSeq" id="WP_157027019.1">
    <property type="nucleotide sequence ID" value="NZ_WQMS01000009.1"/>
</dbReference>
<dbReference type="GO" id="GO:0008482">
    <property type="term" value="F:sulfite oxidase activity"/>
    <property type="evidence" value="ECO:0007669"/>
    <property type="project" value="TreeGrafter"/>
</dbReference>
<comment type="caution">
    <text evidence="2">The sequence shown here is derived from an EMBL/GenBank/DDBJ whole genome shotgun (WGS) entry which is preliminary data.</text>
</comment>
<dbReference type="Gene3D" id="3.90.420.10">
    <property type="entry name" value="Oxidoreductase, molybdopterin-binding domain"/>
    <property type="match status" value="1"/>
</dbReference>
<name>A0A6I4J190_9SPHN</name>
<evidence type="ECO:0000313" key="3">
    <source>
        <dbReference type="Proteomes" id="UP000441389"/>
    </source>
</evidence>
<dbReference type="GO" id="GO:0020037">
    <property type="term" value="F:heme binding"/>
    <property type="evidence" value="ECO:0007669"/>
    <property type="project" value="TreeGrafter"/>
</dbReference>
<dbReference type="GO" id="GO:0006790">
    <property type="term" value="P:sulfur compound metabolic process"/>
    <property type="evidence" value="ECO:0007669"/>
    <property type="project" value="TreeGrafter"/>
</dbReference>
<dbReference type="Proteomes" id="UP000441389">
    <property type="component" value="Unassembled WGS sequence"/>
</dbReference>
<dbReference type="AlphaFoldDB" id="A0A6I4J190"/>
<dbReference type="GO" id="GO:0043546">
    <property type="term" value="F:molybdopterin cofactor binding"/>
    <property type="evidence" value="ECO:0007669"/>
    <property type="project" value="TreeGrafter"/>
</dbReference>
<keyword evidence="3" id="KW-1185">Reference proteome</keyword>
<dbReference type="InterPro" id="IPR036374">
    <property type="entry name" value="OxRdtase_Mopterin-bd_sf"/>
</dbReference>
<evidence type="ECO:0000313" key="2">
    <source>
        <dbReference type="EMBL" id="MVO78056.1"/>
    </source>
</evidence>
<proteinExistence type="predicted"/>
<dbReference type="PANTHER" id="PTHR19372:SF7">
    <property type="entry name" value="SULFITE OXIDASE, MITOCHONDRIAL"/>
    <property type="match status" value="1"/>
</dbReference>